<comment type="subunit">
    <text evidence="3">Supercomplex made of cofactors A to E. Cofactors A and D function by capturing and stabilizing tubulin in a quasi-native conformation. Cofactor E binds to the cofactor D-tubulin complex; interaction with cofactor C then causes the release of tubulin polypeptides that are committed to the native state.</text>
</comment>
<sequence>MTRLATNPFVSVSLNFLKRATERAFWIRNKPDRVAFPSASADSLAIHLERNNTQTNRKMADIPALRRQLKIKAGATSRLKKEHDMYLKEADDLKIKKDKLVADGADEWDVKNASFLQQTRMLEESQKMITDTEGRLAKAYDDLRDAVVAAKKEPELATDEEYLKAEGVLEEAAL</sequence>
<keyword evidence="3" id="KW-0493">Microtubule</keyword>
<dbReference type="InterPro" id="IPR036126">
    <property type="entry name" value="TBCA_sf"/>
</dbReference>
<dbReference type="InterPro" id="IPR004226">
    <property type="entry name" value="TBCA"/>
</dbReference>
<comment type="caution">
    <text evidence="4">The sequence shown here is derived from an EMBL/GenBank/DDBJ whole genome shotgun (WGS) entry which is preliminary data.</text>
</comment>
<accession>A0A8H6W5K6</accession>
<dbReference type="Pfam" id="PF02970">
    <property type="entry name" value="TBCA"/>
    <property type="match status" value="1"/>
</dbReference>
<name>A0A8H6W5K6_MYCCL</name>
<proteinExistence type="inferred from homology"/>
<dbReference type="Proteomes" id="UP000613580">
    <property type="component" value="Unassembled WGS sequence"/>
</dbReference>
<keyword evidence="3" id="KW-0206">Cytoskeleton</keyword>
<dbReference type="EMBL" id="JACAZE010000012">
    <property type="protein sequence ID" value="KAF7302598.1"/>
    <property type="molecule type" value="Genomic_DNA"/>
</dbReference>
<protein>
    <recommendedName>
        <fullName evidence="3">Tubulin-specific chaperone A</fullName>
    </recommendedName>
</protein>
<keyword evidence="2 3" id="KW-0143">Chaperone</keyword>
<evidence type="ECO:0000313" key="4">
    <source>
        <dbReference type="EMBL" id="KAF7302598.1"/>
    </source>
</evidence>
<evidence type="ECO:0000256" key="2">
    <source>
        <dbReference type="ARBA" id="ARBA00023186"/>
    </source>
</evidence>
<dbReference type="GO" id="GO:0007023">
    <property type="term" value="P:post-chaperonin tubulin folding pathway"/>
    <property type="evidence" value="ECO:0007669"/>
    <property type="project" value="UniProtKB-UniRule"/>
</dbReference>
<organism evidence="4 5">
    <name type="scientific">Mycena chlorophos</name>
    <name type="common">Agaric fungus</name>
    <name type="synonym">Agaricus chlorophos</name>
    <dbReference type="NCBI Taxonomy" id="658473"/>
    <lineage>
        <taxon>Eukaryota</taxon>
        <taxon>Fungi</taxon>
        <taxon>Dikarya</taxon>
        <taxon>Basidiomycota</taxon>
        <taxon>Agaricomycotina</taxon>
        <taxon>Agaricomycetes</taxon>
        <taxon>Agaricomycetidae</taxon>
        <taxon>Agaricales</taxon>
        <taxon>Marasmiineae</taxon>
        <taxon>Mycenaceae</taxon>
        <taxon>Mycena</taxon>
    </lineage>
</organism>
<evidence type="ECO:0000256" key="1">
    <source>
        <dbReference type="ARBA" id="ARBA00006806"/>
    </source>
</evidence>
<dbReference type="GO" id="GO:0005829">
    <property type="term" value="C:cytosol"/>
    <property type="evidence" value="ECO:0007669"/>
    <property type="project" value="TreeGrafter"/>
</dbReference>
<evidence type="ECO:0000256" key="3">
    <source>
        <dbReference type="RuleBase" id="RU364030"/>
    </source>
</evidence>
<keyword evidence="3" id="KW-0963">Cytoplasm</keyword>
<gene>
    <name evidence="4" type="ORF">HMN09_00894300</name>
</gene>
<keyword evidence="5" id="KW-1185">Reference proteome</keyword>
<dbReference type="PANTHER" id="PTHR21500:SF0">
    <property type="entry name" value="TUBULIN-SPECIFIC CHAPERONE A"/>
    <property type="match status" value="1"/>
</dbReference>
<dbReference type="Gene3D" id="1.20.58.90">
    <property type="match status" value="1"/>
</dbReference>
<dbReference type="SUPFAM" id="SSF46988">
    <property type="entry name" value="Tubulin chaperone cofactor A"/>
    <property type="match status" value="1"/>
</dbReference>
<dbReference type="GO" id="GO:0048487">
    <property type="term" value="F:beta-tubulin binding"/>
    <property type="evidence" value="ECO:0007669"/>
    <property type="project" value="InterPro"/>
</dbReference>
<evidence type="ECO:0000313" key="5">
    <source>
        <dbReference type="Proteomes" id="UP000613580"/>
    </source>
</evidence>
<dbReference type="GO" id="GO:0005874">
    <property type="term" value="C:microtubule"/>
    <property type="evidence" value="ECO:0007669"/>
    <property type="project" value="UniProtKB-KW"/>
</dbReference>
<dbReference type="AlphaFoldDB" id="A0A8H6W5K6"/>
<reference evidence="4" key="1">
    <citation type="submission" date="2020-05" db="EMBL/GenBank/DDBJ databases">
        <title>Mycena genomes resolve the evolution of fungal bioluminescence.</title>
        <authorList>
            <person name="Tsai I.J."/>
        </authorList>
    </citation>
    <scope>NUCLEOTIDE SEQUENCE</scope>
    <source>
        <strain evidence="4">110903Hualien_Pintung</strain>
    </source>
</reference>
<dbReference type="OrthoDB" id="296187at2759"/>
<comment type="subcellular location">
    <subcellularLocation>
        <location evidence="3">Cytoplasm</location>
        <location evidence="3">Cytoskeleton</location>
    </subcellularLocation>
</comment>
<dbReference type="PANTHER" id="PTHR21500">
    <property type="entry name" value="TUBULIN-SPECIFIC CHAPERONE A"/>
    <property type="match status" value="1"/>
</dbReference>
<dbReference type="GO" id="GO:0007021">
    <property type="term" value="P:tubulin complex assembly"/>
    <property type="evidence" value="ECO:0007669"/>
    <property type="project" value="UniProtKB-UniRule"/>
</dbReference>
<comment type="similarity">
    <text evidence="1 3">Belongs to the TBCA family.</text>
</comment>